<keyword evidence="2" id="KW-1185">Reference proteome</keyword>
<name>A0ABT3ZQH8_9BURK</name>
<accession>A0ABT3ZQH8</accession>
<proteinExistence type="predicted"/>
<gene>
    <name evidence="1" type="ORF">OVY01_13025</name>
</gene>
<sequence>MLSACSSINRGLEAVLDAERTAHRDTATLITRHEARSRDRRAALAAMGERLERQSEAVLRQQGEVERIAGALAGPHGLQDRLVGLQEALQAVTAGLASRDARQCRRMGAIAPVIAAPVPRQPRGKAG</sequence>
<reference evidence="1" key="1">
    <citation type="submission" date="2022-11" db="EMBL/GenBank/DDBJ databases">
        <title>Robbsia betulipollinis sp. nov., isolated from pollen of birch (Betula pendula).</title>
        <authorList>
            <person name="Shi H."/>
            <person name="Ambika Manirajan B."/>
            <person name="Ratering S."/>
            <person name="Geissler-Plaum R."/>
            <person name="Schnell S."/>
        </authorList>
    </citation>
    <scope>NUCLEOTIDE SEQUENCE</scope>
    <source>
        <strain evidence="1">Bb-Pol-6</strain>
    </source>
</reference>
<dbReference type="EMBL" id="JAPMXC010000002">
    <property type="protein sequence ID" value="MCY0388143.1"/>
    <property type="molecule type" value="Genomic_DNA"/>
</dbReference>
<comment type="caution">
    <text evidence="1">The sequence shown here is derived from an EMBL/GenBank/DDBJ whole genome shotgun (WGS) entry which is preliminary data.</text>
</comment>
<organism evidence="1 2">
    <name type="scientific">Robbsia betulipollinis</name>
    <dbReference type="NCBI Taxonomy" id="2981849"/>
    <lineage>
        <taxon>Bacteria</taxon>
        <taxon>Pseudomonadati</taxon>
        <taxon>Pseudomonadota</taxon>
        <taxon>Betaproteobacteria</taxon>
        <taxon>Burkholderiales</taxon>
        <taxon>Burkholderiaceae</taxon>
        <taxon>Robbsia</taxon>
    </lineage>
</organism>
<dbReference type="Proteomes" id="UP001082899">
    <property type="component" value="Unassembled WGS sequence"/>
</dbReference>
<dbReference type="RefSeq" id="WP_267848015.1">
    <property type="nucleotide sequence ID" value="NZ_JAPMXC010000002.1"/>
</dbReference>
<evidence type="ECO:0000313" key="2">
    <source>
        <dbReference type="Proteomes" id="UP001082899"/>
    </source>
</evidence>
<evidence type="ECO:0000313" key="1">
    <source>
        <dbReference type="EMBL" id="MCY0388143.1"/>
    </source>
</evidence>
<protein>
    <submittedName>
        <fullName evidence="1">Uncharacterized protein</fullName>
    </submittedName>
</protein>